<dbReference type="EMBL" id="JAWNGG020000008">
    <property type="protein sequence ID" value="KAK9309794.1"/>
    <property type="molecule type" value="Genomic_DNA"/>
</dbReference>
<feature type="transmembrane region" description="Helical" evidence="1">
    <location>
        <begin position="16"/>
        <end position="35"/>
    </location>
</feature>
<evidence type="ECO:0000256" key="1">
    <source>
        <dbReference type="SAM" id="Phobius"/>
    </source>
</evidence>
<organism evidence="2 3">
    <name type="scientific">Tetragonisca angustula</name>
    <dbReference type="NCBI Taxonomy" id="166442"/>
    <lineage>
        <taxon>Eukaryota</taxon>
        <taxon>Metazoa</taxon>
        <taxon>Ecdysozoa</taxon>
        <taxon>Arthropoda</taxon>
        <taxon>Hexapoda</taxon>
        <taxon>Insecta</taxon>
        <taxon>Pterygota</taxon>
        <taxon>Neoptera</taxon>
        <taxon>Endopterygota</taxon>
        <taxon>Hymenoptera</taxon>
        <taxon>Apocrita</taxon>
        <taxon>Aculeata</taxon>
        <taxon>Apoidea</taxon>
        <taxon>Anthophila</taxon>
        <taxon>Apidae</taxon>
        <taxon>Tetragonisca</taxon>
    </lineage>
</organism>
<comment type="caution">
    <text evidence="2">The sequence shown here is derived from an EMBL/GenBank/DDBJ whole genome shotgun (WGS) entry which is preliminary data.</text>
</comment>
<name>A0AAW1AMA9_9HYME</name>
<keyword evidence="1" id="KW-0812">Transmembrane</keyword>
<keyword evidence="3" id="KW-1185">Reference proteome</keyword>
<keyword evidence="1" id="KW-1133">Transmembrane helix</keyword>
<reference evidence="2 3" key="1">
    <citation type="submission" date="2024-05" db="EMBL/GenBank/DDBJ databases">
        <title>The nuclear and mitochondrial genome assemblies of Tetragonisca angustula (Apidae: Meliponini), a tiny yet remarkable pollinator in the Neotropics.</title>
        <authorList>
            <person name="Ferrari R."/>
            <person name="Ricardo P.C."/>
            <person name="Dias F.C."/>
            <person name="Araujo N.S."/>
            <person name="Soares D.O."/>
            <person name="Zhou Q.-S."/>
            <person name="Zhu C.-D."/>
            <person name="Coutinho L."/>
            <person name="Airas M.C."/>
            <person name="Batista T.M."/>
        </authorList>
    </citation>
    <scope>NUCLEOTIDE SEQUENCE [LARGE SCALE GENOMIC DNA]</scope>
    <source>
        <strain evidence="2">ASF017062</strain>
        <tissue evidence="2">Abdomen</tissue>
    </source>
</reference>
<gene>
    <name evidence="2" type="ORF">QLX08_000617</name>
</gene>
<dbReference type="AlphaFoldDB" id="A0AAW1AMA9"/>
<evidence type="ECO:0000313" key="2">
    <source>
        <dbReference type="EMBL" id="KAK9309794.1"/>
    </source>
</evidence>
<accession>A0AAW1AMA9</accession>
<dbReference type="Proteomes" id="UP001432146">
    <property type="component" value="Unassembled WGS sequence"/>
</dbReference>
<evidence type="ECO:0000313" key="3">
    <source>
        <dbReference type="Proteomes" id="UP001432146"/>
    </source>
</evidence>
<proteinExistence type="predicted"/>
<keyword evidence="1" id="KW-0472">Membrane</keyword>
<protein>
    <submittedName>
        <fullName evidence="2">Uncharacterized protein</fullName>
    </submittedName>
</protein>
<sequence>METTGANDNWPTYRKMMAMFGYTGYTVSLIIELSVQLGQLRASIQKPFPFSREQFRVECVSQHSVPWCPMAQINHT</sequence>